<dbReference type="InterPro" id="IPR036182">
    <property type="entry name" value="PCuAC_sf"/>
</dbReference>
<evidence type="ECO:0000256" key="2">
    <source>
        <dbReference type="SAM" id="SignalP"/>
    </source>
</evidence>
<evidence type="ECO:0000313" key="4">
    <source>
        <dbReference type="Proteomes" id="UP001551675"/>
    </source>
</evidence>
<feature type="chain" id="PRO_5045140513" evidence="2">
    <location>
        <begin position="24"/>
        <end position="216"/>
    </location>
</feature>
<proteinExistence type="predicted"/>
<dbReference type="PROSITE" id="PS51257">
    <property type="entry name" value="PROKAR_LIPOPROTEIN"/>
    <property type="match status" value="1"/>
</dbReference>
<dbReference type="Proteomes" id="UP001551675">
    <property type="component" value="Unassembled WGS sequence"/>
</dbReference>
<dbReference type="Gene3D" id="2.60.40.1890">
    <property type="entry name" value="PCu(A)C copper chaperone"/>
    <property type="match status" value="1"/>
</dbReference>
<evidence type="ECO:0000256" key="1">
    <source>
        <dbReference type="SAM" id="MobiDB-lite"/>
    </source>
</evidence>
<accession>A0ABV3G617</accession>
<dbReference type="RefSeq" id="WP_358128529.1">
    <property type="nucleotide sequence ID" value="NZ_JBFALK010000001.1"/>
</dbReference>
<dbReference type="PROSITE" id="PS51318">
    <property type="entry name" value="TAT"/>
    <property type="match status" value="1"/>
</dbReference>
<feature type="signal peptide" evidence="2">
    <location>
        <begin position="1"/>
        <end position="23"/>
    </location>
</feature>
<gene>
    <name evidence="3" type="ORF">AB0I59_00305</name>
</gene>
<reference evidence="3 4" key="1">
    <citation type="submission" date="2024-06" db="EMBL/GenBank/DDBJ databases">
        <title>The Natural Products Discovery Center: Release of the First 8490 Sequenced Strains for Exploring Actinobacteria Biosynthetic Diversity.</title>
        <authorList>
            <person name="Kalkreuter E."/>
            <person name="Kautsar S.A."/>
            <person name="Yang D."/>
            <person name="Bader C.D."/>
            <person name="Teijaro C.N."/>
            <person name="Fluegel L."/>
            <person name="Davis C.M."/>
            <person name="Simpson J.R."/>
            <person name="Lauterbach L."/>
            <person name="Steele A.D."/>
            <person name="Gui C."/>
            <person name="Meng S."/>
            <person name="Li G."/>
            <person name="Viehrig K."/>
            <person name="Ye F."/>
            <person name="Su P."/>
            <person name="Kiefer A.F."/>
            <person name="Nichols A."/>
            <person name="Cepeda A.J."/>
            <person name="Yan W."/>
            <person name="Fan B."/>
            <person name="Jiang Y."/>
            <person name="Adhikari A."/>
            <person name="Zheng C.-J."/>
            <person name="Schuster L."/>
            <person name="Cowan T.M."/>
            <person name="Smanski M.J."/>
            <person name="Chevrette M.G."/>
            <person name="De Carvalho L.P.S."/>
            <person name="Shen B."/>
        </authorList>
    </citation>
    <scope>NUCLEOTIDE SEQUENCE [LARGE SCALE GENOMIC DNA]</scope>
    <source>
        <strain evidence="3 4">NPDC050100</strain>
    </source>
</reference>
<name>A0ABV3G617_MICGL</name>
<sequence length="216" mass="21717">MSSTSRRRVIAIAALLAAAPALAACGAGFDANTNIPYAPTEAGVHMVGDGADRDYGHNGVKIAQAFILGPDSGGQIAAGGSAPLYLSLVNTNTAADALTAIVPDSGQADSVRIPGAFQLSPNTLAKSTGTTVEGLKQTLLGGESVKLTLRFKNAGDVTMSVPVIPRSREFATLPPAPNAQPPAADTTTTDTTTTDTTTTEATGTETGTGTEATHGH</sequence>
<comment type="caution">
    <text evidence="3">The sequence shown here is derived from an EMBL/GenBank/DDBJ whole genome shotgun (WGS) entry which is preliminary data.</text>
</comment>
<keyword evidence="4" id="KW-1185">Reference proteome</keyword>
<protein>
    <submittedName>
        <fullName evidence="3">Copper chaperone PCu(A)C</fullName>
    </submittedName>
</protein>
<organism evidence="3 4">
    <name type="scientific">Microtetraspora glauca</name>
    <dbReference type="NCBI Taxonomy" id="1996"/>
    <lineage>
        <taxon>Bacteria</taxon>
        <taxon>Bacillati</taxon>
        <taxon>Actinomycetota</taxon>
        <taxon>Actinomycetes</taxon>
        <taxon>Streptosporangiales</taxon>
        <taxon>Streptosporangiaceae</taxon>
        <taxon>Microtetraspora</taxon>
    </lineage>
</organism>
<evidence type="ECO:0000313" key="3">
    <source>
        <dbReference type="EMBL" id="MEV0967044.1"/>
    </source>
</evidence>
<dbReference type="InterPro" id="IPR006311">
    <property type="entry name" value="TAT_signal"/>
</dbReference>
<feature type="compositionally biased region" description="Low complexity" evidence="1">
    <location>
        <begin position="184"/>
        <end position="216"/>
    </location>
</feature>
<dbReference type="SUPFAM" id="SSF110087">
    <property type="entry name" value="DR1885-like metal-binding protein"/>
    <property type="match status" value="1"/>
</dbReference>
<feature type="region of interest" description="Disordered" evidence="1">
    <location>
        <begin position="171"/>
        <end position="216"/>
    </location>
</feature>
<dbReference type="EMBL" id="JBFALK010000001">
    <property type="protein sequence ID" value="MEV0967044.1"/>
    <property type="molecule type" value="Genomic_DNA"/>
</dbReference>
<keyword evidence="2" id="KW-0732">Signal</keyword>